<evidence type="ECO:0000256" key="1">
    <source>
        <dbReference type="SAM" id="MobiDB-lite"/>
    </source>
</evidence>
<evidence type="ECO:0000313" key="2">
    <source>
        <dbReference type="EMBL" id="MCQ4122520.1"/>
    </source>
</evidence>
<dbReference type="RefSeq" id="WP_255974214.1">
    <property type="nucleotide sequence ID" value="NZ_JANFQF010000031.1"/>
</dbReference>
<dbReference type="EMBL" id="JANFQF010000031">
    <property type="protein sequence ID" value="MCQ4122520.1"/>
    <property type="molecule type" value="Genomic_DNA"/>
</dbReference>
<gene>
    <name evidence="2" type="ORF">NOF53_25755</name>
</gene>
<sequence length="54" mass="5735">MSNESRSNESSEDRDAPKGGRPGPADQGKDGGMATRENAPELVEESKRSDDTGK</sequence>
<dbReference type="Proteomes" id="UP001524501">
    <property type="component" value="Unassembled WGS sequence"/>
</dbReference>
<evidence type="ECO:0000313" key="3">
    <source>
        <dbReference type="Proteomes" id="UP001524501"/>
    </source>
</evidence>
<keyword evidence="3" id="KW-1185">Reference proteome</keyword>
<proteinExistence type="predicted"/>
<name>A0ABT1QL49_9NOCA</name>
<organism evidence="2 3">
    <name type="scientific">Rhodococcus tibetensis</name>
    <dbReference type="NCBI Taxonomy" id="2965064"/>
    <lineage>
        <taxon>Bacteria</taxon>
        <taxon>Bacillati</taxon>
        <taxon>Actinomycetota</taxon>
        <taxon>Actinomycetes</taxon>
        <taxon>Mycobacteriales</taxon>
        <taxon>Nocardiaceae</taxon>
        <taxon>Rhodococcus</taxon>
    </lineage>
</organism>
<protein>
    <submittedName>
        <fullName evidence="2">Uncharacterized protein</fullName>
    </submittedName>
</protein>
<feature type="region of interest" description="Disordered" evidence="1">
    <location>
        <begin position="1"/>
        <end position="54"/>
    </location>
</feature>
<reference evidence="2 3" key="1">
    <citation type="submission" date="2022-07" db="EMBL/GenBank/DDBJ databases">
        <title>Degradation activity of malathion, p-nitrophenol and potential low-temperature adaptation strategy of Rhodococcus sp. FXJ9.536.</title>
        <authorList>
            <person name="Huang J."/>
            <person name="Huang Y."/>
        </authorList>
    </citation>
    <scope>NUCLEOTIDE SEQUENCE [LARGE SCALE GENOMIC DNA]</scope>
    <source>
        <strain evidence="2 3">FXJ9.536</strain>
    </source>
</reference>
<feature type="compositionally biased region" description="Basic and acidic residues" evidence="1">
    <location>
        <begin position="1"/>
        <end position="18"/>
    </location>
</feature>
<accession>A0ABT1QL49</accession>
<feature type="compositionally biased region" description="Basic and acidic residues" evidence="1">
    <location>
        <begin position="44"/>
        <end position="54"/>
    </location>
</feature>
<comment type="caution">
    <text evidence="2">The sequence shown here is derived from an EMBL/GenBank/DDBJ whole genome shotgun (WGS) entry which is preliminary data.</text>
</comment>